<dbReference type="RefSeq" id="WP_231930362.1">
    <property type="nucleotide sequence ID" value="NZ_LT629749.1"/>
</dbReference>
<evidence type="ECO:0008006" key="3">
    <source>
        <dbReference type="Google" id="ProtNLM"/>
    </source>
</evidence>
<sequence length="107" mass="11319">MAPGTDDLGALVDRVPEGWTAVTYRGRPYGLRRTSRADGRSVALYAEELGGLDVVSTNVYRTVAGDVLRPCEMPAATVLAFLAGWRPARPPSVSPAGASPARPPRRG</sequence>
<name>A0A1H1PN38_9ACTN</name>
<organism evidence="1 2">
    <name type="scientific">Friedmanniella luteola</name>
    <dbReference type="NCBI Taxonomy" id="546871"/>
    <lineage>
        <taxon>Bacteria</taxon>
        <taxon>Bacillati</taxon>
        <taxon>Actinomycetota</taxon>
        <taxon>Actinomycetes</taxon>
        <taxon>Propionibacteriales</taxon>
        <taxon>Nocardioidaceae</taxon>
        <taxon>Friedmanniella</taxon>
    </lineage>
</organism>
<protein>
    <recommendedName>
        <fullName evidence="3">Peptide methionine sulfoxide reductase</fullName>
    </recommendedName>
</protein>
<evidence type="ECO:0000313" key="1">
    <source>
        <dbReference type="EMBL" id="SDS12159.1"/>
    </source>
</evidence>
<evidence type="ECO:0000313" key="2">
    <source>
        <dbReference type="Proteomes" id="UP000199092"/>
    </source>
</evidence>
<keyword evidence="2" id="KW-1185">Reference proteome</keyword>
<dbReference type="EMBL" id="LT629749">
    <property type="protein sequence ID" value="SDS12159.1"/>
    <property type="molecule type" value="Genomic_DNA"/>
</dbReference>
<accession>A0A1H1PN38</accession>
<gene>
    <name evidence="1" type="ORF">SAMN04488543_1118</name>
</gene>
<dbReference type="STRING" id="546871.SAMN04488543_1118"/>
<reference evidence="1 2" key="1">
    <citation type="submission" date="2016-10" db="EMBL/GenBank/DDBJ databases">
        <authorList>
            <person name="de Groot N.N."/>
        </authorList>
    </citation>
    <scope>NUCLEOTIDE SEQUENCE [LARGE SCALE GENOMIC DNA]</scope>
    <source>
        <strain evidence="1 2">DSM 21741</strain>
    </source>
</reference>
<dbReference type="Proteomes" id="UP000199092">
    <property type="component" value="Chromosome I"/>
</dbReference>
<dbReference type="AlphaFoldDB" id="A0A1H1PN38"/>
<proteinExistence type="predicted"/>